<accession>A0A9P8NY16</accession>
<dbReference type="AlphaFoldDB" id="A0A9P8NY16"/>
<organism evidence="1 2">
    <name type="scientific">Ogataea philodendri</name>
    <dbReference type="NCBI Taxonomy" id="1378263"/>
    <lineage>
        <taxon>Eukaryota</taxon>
        <taxon>Fungi</taxon>
        <taxon>Dikarya</taxon>
        <taxon>Ascomycota</taxon>
        <taxon>Saccharomycotina</taxon>
        <taxon>Pichiomycetes</taxon>
        <taxon>Pichiales</taxon>
        <taxon>Pichiaceae</taxon>
        <taxon>Ogataea</taxon>
    </lineage>
</organism>
<dbReference type="RefSeq" id="XP_046058713.1">
    <property type="nucleotide sequence ID" value="XM_046207737.1"/>
</dbReference>
<feature type="non-terminal residue" evidence="1">
    <location>
        <position position="230"/>
    </location>
</feature>
<dbReference type="GeneID" id="70238412"/>
<keyword evidence="2" id="KW-1185">Reference proteome</keyword>
<evidence type="ECO:0000313" key="2">
    <source>
        <dbReference type="Proteomes" id="UP000769157"/>
    </source>
</evidence>
<name>A0A9P8NY16_9ASCO</name>
<comment type="caution">
    <text evidence="1">The sequence shown here is derived from an EMBL/GenBank/DDBJ whole genome shotgun (WGS) entry which is preliminary data.</text>
</comment>
<proteinExistence type="predicted"/>
<protein>
    <submittedName>
        <fullName evidence="1">Uncharacterized protein</fullName>
    </submittedName>
</protein>
<dbReference type="Proteomes" id="UP000769157">
    <property type="component" value="Unassembled WGS sequence"/>
</dbReference>
<dbReference type="EMBL" id="JAEUBE010000439">
    <property type="protein sequence ID" value="KAH3661600.1"/>
    <property type="molecule type" value="Genomic_DNA"/>
</dbReference>
<gene>
    <name evidence="1" type="ORF">OGAPHI_006448</name>
</gene>
<sequence>MFGLRRQTFGFFVRPVGLLDVRRDLSCAVVRRNDIDSSEFPVNPAWTDRQALLRKMRSIYKGHYNESILAKNGLTLNDMEMFDKNWRVPSDEAKQYWNNNLRRLDEVSWRSSPVPSDDKSPSWLEKLFSPHTHLENQNRIEQLYRYFTHLIDSPRTVSATNSDFYHDELFKYGQALKSASNVSFTGSRLFEFCEKYIMLNEITSHSQIVLKRSEKLNKVDPYELPGGILN</sequence>
<reference evidence="1" key="2">
    <citation type="submission" date="2021-01" db="EMBL/GenBank/DDBJ databases">
        <authorList>
            <person name="Schikora-Tamarit M.A."/>
        </authorList>
    </citation>
    <scope>NUCLEOTIDE SEQUENCE</scope>
    <source>
        <strain evidence="1">CBS6075</strain>
    </source>
</reference>
<reference evidence="1" key="1">
    <citation type="journal article" date="2021" name="Open Biol.">
        <title>Shared evolutionary footprints suggest mitochondrial oxidative damage underlies multiple complex I losses in fungi.</title>
        <authorList>
            <person name="Schikora-Tamarit M.A."/>
            <person name="Marcet-Houben M."/>
            <person name="Nosek J."/>
            <person name="Gabaldon T."/>
        </authorList>
    </citation>
    <scope>NUCLEOTIDE SEQUENCE</scope>
    <source>
        <strain evidence="1">CBS6075</strain>
    </source>
</reference>
<evidence type="ECO:0000313" key="1">
    <source>
        <dbReference type="EMBL" id="KAH3661600.1"/>
    </source>
</evidence>